<feature type="compositionally biased region" description="Gly residues" evidence="4">
    <location>
        <begin position="191"/>
        <end position="202"/>
    </location>
</feature>
<dbReference type="InterPro" id="IPR019814">
    <property type="entry name" value="Translation_initiation_fac_3_N"/>
</dbReference>
<dbReference type="GO" id="GO:0032790">
    <property type="term" value="P:ribosome disassembly"/>
    <property type="evidence" value="ECO:0007669"/>
    <property type="project" value="TreeGrafter"/>
</dbReference>
<dbReference type="PANTHER" id="PTHR10938:SF4">
    <property type="entry name" value="TRANSLATION INITIATION FACTOR IF3-1, MITOCHONDRIAL"/>
    <property type="match status" value="1"/>
</dbReference>
<feature type="compositionally biased region" description="Low complexity" evidence="4">
    <location>
        <begin position="206"/>
        <end position="223"/>
    </location>
</feature>
<dbReference type="Proteomes" id="UP000664859">
    <property type="component" value="Unassembled WGS sequence"/>
</dbReference>
<dbReference type="EMBL" id="JAFCMP010000390">
    <property type="protein sequence ID" value="KAG5180415.1"/>
    <property type="molecule type" value="Genomic_DNA"/>
</dbReference>
<feature type="region of interest" description="Disordered" evidence="4">
    <location>
        <begin position="180"/>
        <end position="223"/>
    </location>
</feature>
<dbReference type="Pfam" id="PF05198">
    <property type="entry name" value="IF3_N"/>
    <property type="match status" value="1"/>
</dbReference>
<feature type="domain" description="Translation initiation factor 3 N-terminal" evidence="5">
    <location>
        <begin position="1"/>
        <end position="75"/>
    </location>
</feature>
<dbReference type="GO" id="GO:0003743">
    <property type="term" value="F:translation initiation factor activity"/>
    <property type="evidence" value="ECO:0007669"/>
    <property type="project" value="UniProtKB-KW"/>
</dbReference>
<dbReference type="AlphaFoldDB" id="A0A836CBN3"/>
<dbReference type="SUPFAM" id="SSF55200">
    <property type="entry name" value="Translation initiation factor IF3, C-terminal domain"/>
    <property type="match status" value="1"/>
</dbReference>
<dbReference type="GO" id="GO:0043022">
    <property type="term" value="F:ribosome binding"/>
    <property type="evidence" value="ECO:0007669"/>
    <property type="project" value="TreeGrafter"/>
</dbReference>
<evidence type="ECO:0000256" key="4">
    <source>
        <dbReference type="SAM" id="MobiDB-lite"/>
    </source>
</evidence>
<evidence type="ECO:0000256" key="3">
    <source>
        <dbReference type="ARBA" id="ARBA00022917"/>
    </source>
</evidence>
<name>A0A836CBN3_9STRA</name>
<gene>
    <name evidence="6" type="ORF">JKP88DRAFT_223156</name>
</gene>
<dbReference type="InterPro" id="IPR036788">
    <property type="entry name" value="T_IF-3_C_sf"/>
</dbReference>
<reference evidence="6" key="1">
    <citation type="submission" date="2021-02" db="EMBL/GenBank/DDBJ databases">
        <title>First Annotated Genome of the Yellow-green Alga Tribonema minus.</title>
        <authorList>
            <person name="Mahan K.M."/>
        </authorList>
    </citation>
    <scope>NUCLEOTIDE SEQUENCE</scope>
    <source>
        <strain evidence="6">UTEX B ZZ1240</strain>
    </source>
</reference>
<dbReference type="InterPro" id="IPR036787">
    <property type="entry name" value="T_IF-3_N_sf"/>
</dbReference>
<dbReference type="InterPro" id="IPR001288">
    <property type="entry name" value="Translation_initiation_fac_3"/>
</dbReference>
<evidence type="ECO:0000256" key="2">
    <source>
        <dbReference type="ARBA" id="ARBA00022540"/>
    </source>
</evidence>
<comment type="caution">
    <text evidence="6">The sequence shown here is derived from an EMBL/GenBank/DDBJ whole genome shotgun (WGS) entry which is preliminary data.</text>
</comment>
<dbReference type="NCBIfam" id="TIGR00168">
    <property type="entry name" value="infC"/>
    <property type="match status" value="1"/>
</dbReference>
<accession>A0A836CBN3</accession>
<evidence type="ECO:0000313" key="6">
    <source>
        <dbReference type="EMBL" id="KAG5180415.1"/>
    </source>
</evidence>
<sequence length="223" mass="24192">MNREIRAATVLLVLPQEPGQEAPPKPQVVDRYTALKKAQAMQLDLVCVAPEANPPVCRLMNYSYENFVRKMQYKEKKATKRTLQIKEVRLKGLIAANDLERKLLQAFQYLERGDKVKFNFGASRLHLRTNPNCIAELHARVMARLPAKNVTVVNEPTLNPTTGRSCMVTMKTAPLFPAKPRAADAEQQRGSSGGDGAGGSGDDGASDAIVVTAGAQVAPPAAA</sequence>
<evidence type="ECO:0000259" key="5">
    <source>
        <dbReference type="Pfam" id="PF05198"/>
    </source>
</evidence>
<dbReference type="PANTHER" id="PTHR10938">
    <property type="entry name" value="TRANSLATION INITIATION FACTOR IF-3"/>
    <property type="match status" value="1"/>
</dbReference>
<keyword evidence="7" id="KW-1185">Reference proteome</keyword>
<dbReference type="OrthoDB" id="21573at2759"/>
<proteinExistence type="inferred from homology"/>
<evidence type="ECO:0000313" key="7">
    <source>
        <dbReference type="Proteomes" id="UP000664859"/>
    </source>
</evidence>
<keyword evidence="2" id="KW-0396">Initiation factor</keyword>
<keyword evidence="3" id="KW-0648">Protein biosynthesis</keyword>
<protein>
    <recommendedName>
        <fullName evidence="5">Translation initiation factor 3 N-terminal domain-containing protein</fullName>
    </recommendedName>
</protein>
<comment type="similarity">
    <text evidence="1">Belongs to the IF-3 family.</text>
</comment>
<dbReference type="Gene3D" id="3.10.20.80">
    <property type="entry name" value="Translation initiation factor 3 (IF-3), N-terminal domain"/>
    <property type="match status" value="1"/>
</dbReference>
<dbReference type="Gene3D" id="3.30.110.10">
    <property type="entry name" value="Translation initiation factor 3 (IF-3), C-terminal domain"/>
    <property type="match status" value="1"/>
</dbReference>
<evidence type="ECO:0000256" key="1">
    <source>
        <dbReference type="ARBA" id="ARBA00005439"/>
    </source>
</evidence>
<organism evidence="6 7">
    <name type="scientific">Tribonema minus</name>
    <dbReference type="NCBI Taxonomy" id="303371"/>
    <lineage>
        <taxon>Eukaryota</taxon>
        <taxon>Sar</taxon>
        <taxon>Stramenopiles</taxon>
        <taxon>Ochrophyta</taxon>
        <taxon>PX clade</taxon>
        <taxon>Xanthophyceae</taxon>
        <taxon>Tribonematales</taxon>
        <taxon>Tribonemataceae</taxon>
        <taxon>Tribonema</taxon>
    </lineage>
</organism>
<dbReference type="SUPFAM" id="SSF54364">
    <property type="entry name" value="Translation initiation factor IF3, N-terminal domain"/>
    <property type="match status" value="1"/>
</dbReference>